<protein>
    <recommendedName>
        <fullName evidence="7">G-protein coupled receptors family 3 profile domain-containing protein</fullName>
    </recommendedName>
</protein>
<gene>
    <name evidence="8" type="ORF">Ciccas_009223</name>
</gene>
<evidence type="ECO:0000256" key="6">
    <source>
        <dbReference type="SAM" id="Phobius"/>
    </source>
</evidence>
<dbReference type="InterPro" id="IPR050726">
    <property type="entry name" value="mGluR"/>
</dbReference>
<comment type="subcellular location">
    <subcellularLocation>
        <location evidence="1">Membrane</location>
        <topology evidence="1">Multi-pass membrane protein</topology>
    </subcellularLocation>
</comment>
<dbReference type="Pfam" id="PF00003">
    <property type="entry name" value="7tm_3"/>
    <property type="match status" value="1"/>
</dbReference>
<dbReference type="EMBL" id="JBJKFK010001811">
    <property type="protein sequence ID" value="KAL3312190.1"/>
    <property type="molecule type" value="Genomic_DNA"/>
</dbReference>
<dbReference type="PANTHER" id="PTHR24060">
    <property type="entry name" value="METABOTROPIC GLUTAMATE RECEPTOR"/>
    <property type="match status" value="1"/>
</dbReference>
<dbReference type="GO" id="GO:0016020">
    <property type="term" value="C:membrane"/>
    <property type="evidence" value="ECO:0007669"/>
    <property type="project" value="UniProtKB-SubCell"/>
</dbReference>
<evidence type="ECO:0000313" key="9">
    <source>
        <dbReference type="Proteomes" id="UP001626550"/>
    </source>
</evidence>
<proteinExistence type="predicted"/>
<evidence type="ECO:0000256" key="3">
    <source>
        <dbReference type="ARBA" id="ARBA00022989"/>
    </source>
</evidence>
<name>A0ABD2PYB8_9PLAT</name>
<feature type="transmembrane region" description="Helical" evidence="6">
    <location>
        <begin position="107"/>
        <end position="126"/>
    </location>
</feature>
<dbReference type="Proteomes" id="UP001626550">
    <property type="component" value="Unassembled WGS sequence"/>
</dbReference>
<evidence type="ECO:0000256" key="2">
    <source>
        <dbReference type="ARBA" id="ARBA00022692"/>
    </source>
</evidence>
<evidence type="ECO:0000313" key="8">
    <source>
        <dbReference type="EMBL" id="KAL3312190.1"/>
    </source>
</evidence>
<sequence>MCRRSPGRNGLVVKNIDPKRALLLMFGIVFVELLIITLIQLDEDYLKYNDTRYRFMVEIGLGRNKILCQRQASFNFLGIMLYPALLVFLSTYYAWKIRKVPKGFNECRALLFVNYASCLLTLAGPIMVQLSRGTIYDRLPSALSQWFVATTCLVGLFLNKIYIILMKPEKNTMENVLSPRSRTGSSFIGQNELASPREVPSMLCESSLRFSVYCCQQDEFRVSKLPTFDQAG</sequence>
<evidence type="ECO:0000256" key="4">
    <source>
        <dbReference type="ARBA" id="ARBA00023136"/>
    </source>
</evidence>
<keyword evidence="2 6" id="KW-0812">Transmembrane</keyword>
<dbReference type="InterPro" id="IPR017978">
    <property type="entry name" value="GPCR_3_C"/>
</dbReference>
<keyword evidence="4 6" id="KW-0472">Membrane</keyword>
<evidence type="ECO:0000259" key="7">
    <source>
        <dbReference type="PROSITE" id="PS50259"/>
    </source>
</evidence>
<keyword evidence="9" id="KW-1185">Reference proteome</keyword>
<feature type="transmembrane region" description="Helical" evidence="6">
    <location>
        <begin position="21"/>
        <end position="41"/>
    </location>
</feature>
<comment type="caution">
    <text evidence="8">The sequence shown here is derived from an EMBL/GenBank/DDBJ whole genome shotgun (WGS) entry which is preliminary data.</text>
</comment>
<feature type="transmembrane region" description="Helical" evidence="6">
    <location>
        <begin position="74"/>
        <end position="95"/>
    </location>
</feature>
<feature type="domain" description="G-protein coupled receptors family 3 profile" evidence="7">
    <location>
        <begin position="66"/>
        <end position="180"/>
    </location>
</feature>
<reference evidence="8 9" key="1">
    <citation type="submission" date="2024-11" db="EMBL/GenBank/DDBJ databases">
        <title>Adaptive evolution of stress response genes in parasites aligns with host niche diversity.</title>
        <authorList>
            <person name="Hahn C."/>
            <person name="Resl P."/>
        </authorList>
    </citation>
    <scope>NUCLEOTIDE SEQUENCE [LARGE SCALE GENOMIC DNA]</scope>
    <source>
        <strain evidence="8">EGGRZ-B1_66</strain>
        <tissue evidence="8">Body</tissue>
    </source>
</reference>
<keyword evidence="3 6" id="KW-1133">Transmembrane helix</keyword>
<keyword evidence="5" id="KW-0325">Glycoprotein</keyword>
<evidence type="ECO:0000256" key="5">
    <source>
        <dbReference type="ARBA" id="ARBA00023180"/>
    </source>
</evidence>
<dbReference type="PROSITE" id="PS50259">
    <property type="entry name" value="G_PROTEIN_RECEP_F3_4"/>
    <property type="match status" value="1"/>
</dbReference>
<dbReference type="AlphaFoldDB" id="A0ABD2PYB8"/>
<accession>A0ABD2PYB8</accession>
<organism evidence="8 9">
    <name type="scientific">Cichlidogyrus casuarinus</name>
    <dbReference type="NCBI Taxonomy" id="1844966"/>
    <lineage>
        <taxon>Eukaryota</taxon>
        <taxon>Metazoa</taxon>
        <taxon>Spiralia</taxon>
        <taxon>Lophotrochozoa</taxon>
        <taxon>Platyhelminthes</taxon>
        <taxon>Monogenea</taxon>
        <taxon>Monopisthocotylea</taxon>
        <taxon>Dactylogyridea</taxon>
        <taxon>Ancyrocephalidae</taxon>
        <taxon>Cichlidogyrus</taxon>
    </lineage>
</organism>
<evidence type="ECO:0000256" key="1">
    <source>
        <dbReference type="ARBA" id="ARBA00004141"/>
    </source>
</evidence>
<feature type="transmembrane region" description="Helical" evidence="6">
    <location>
        <begin position="146"/>
        <end position="165"/>
    </location>
</feature>